<organism evidence="3 4">
    <name type="scientific">Mycobacterium angelicum</name>
    <dbReference type="NCBI Taxonomy" id="470074"/>
    <lineage>
        <taxon>Bacteria</taxon>
        <taxon>Bacillati</taxon>
        <taxon>Actinomycetota</taxon>
        <taxon>Actinomycetes</taxon>
        <taxon>Mycobacteriales</taxon>
        <taxon>Mycobacteriaceae</taxon>
        <taxon>Mycobacterium</taxon>
    </lineage>
</organism>
<feature type="signal peptide" evidence="1">
    <location>
        <begin position="1"/>
        <end position="26"/>
    </location>
</feature>
<reference evidence="3 4" key="1">
    <citation type="submission" date="2017-02" db="EMBL/GenBank/DDBJ databases">
        <title>The new phylogeny of genus Mycobacterium.</title>
        <authorList>
            <person name="Tortoli E."/>
            <person name="Trovato A."/>
            <person name="Cirillo D.M."/>
        </authorList>
    </citation>
    <scope>NUCLEOTIDE SEQUENCE [LARGE SCALE GENOMIC DNA]</scope>
    <source>
        <strain evidence="3 4">DSM 45057</strain>
    </source>
</reference>
<gene>
    <name evidence="3" type="ORF">BST12_26905</name>
</gene>
<dbReference type="SUPFAM" id="SSF140459">
    <property type="entry name" value="PE/PPE dimer-like"/>
    <property type="match status" value="1"/>
</dbReference>
<evidence type="ECO:0000313" key="4">
    <source>
        <dbReference type="Proteomes" id="UP000192284"/>
    </source>
</evidence>
<evidence type="ECO:0000313" key="3">
    <source>
        <dbReference type="EMBL" id="ORA10164.1"/>
    </source>
</evidence>
<dbReference type="EMBL" id="MVHE01000096">
    <property type="protein sequence ID" value="ORA10164.1"/>
    <property type="molecule type" value="Genomic_DNA"/>
</dbReference>
<evidence type="ECO:0000256" key="1">
    <source>
        <dbReference type="SAM" id="SignalP"/>
    </source>
</evidence>
<proteinExistence type="predicted"/>
<dbReference type="InterPro" id="IPR000084">
    <property type="entry name" value="PE-PGRS_N"/>
</dbReference>
<keyword evidence="1" id="KW-0732">Signal</keyword>
<dbReference type="Pfam" id="PF00934">
    <property type="entry name" value="PE"/>
    <property type="match status" value="1"/>
</dbReference>
<keyword evidence="4" id="KW-1185">Reference proteome</keyword>
<protein>
    <submittedName>
        <fullName evidence="3">PE family protein</fullName>
    </submittedName>
</protein>
<feature type="non-terminal residue" evidence="3">
    <location>
        <position position="157"/>
    </location>
</feature>
<feature type="chain" id="PRO_5039069220" evidence="1">
    <location>
        <begin position="27"/>
        <end position="157"/>
    </location>
</feature>
<feature type="domain" description="PE" evidence="2">
    <location>
        <begin position="4"/>
        <end position="94"/>
    </location>
</feature>
<dbReference type="FunFam" id="1.10.287.850:FF:000001">
    <property type="entry name" value="PE_PGRS39"/>
    <property type="match status" value="1"/>
</dbReference>
<accession>A0A1W9ZA31</accession>
<dbReference type="InterPro" id="IPR038332">
    <property type="entry name" value="PPE_sf"/>
</dbReference>
<dbReference type="Proteomes" id="UP000192284">
    <property type="component" value="Unassembled WGS sequence"/>
</dbReference>
<comment type="caution">
    <text evidence="3">The sequence shown here is derived from an EMBL/GenBank/DDBJ whole genome shotgun (WGS) entry which is preliminary data.</text>
</comment>
<sequence length="157" mass="14644">MSFVFAVPATVTAAATDLAGIGSALAAANAVAALPTTTVLAAAADDVSAAVAAVFGTHAQEYQALSAQVSAFHDQFVRNLTSGAGAYAAAEAAAASPLQDLLGVINTPTQVLFGRPLIGNGANGAPGTGAPGGDGGLLLGNGGAGGAGVAGTAGNPS</sequence>
<dbReference type="Gene3D" id="1.10.287.850">
    <property type="entry name" value="HP0062-like domain"/>
    <property type="match status" value="1"/>
</dbReference>
<evidence type="ECO:0000259" key="2">
    <source>
        <dbReference type="Pfam" id="PF00934"/>
    </source>
</evidence>
<dbReference type="AlphaFoldDB" id="A0A1W9ZA31"/>
<dbReference type="RefSeq" id="WP_139801974.1">
    <property type="nucleotide sequence ID" value="NZ_MVHE01000096.1"/>
</dbReference>
<name>A0A1W9ZA31_MYCAN</name>